<dbReference type="GO" id="GO:0032993">
    <property type="term" value="C:protein-DNA complex"/>
    <property type="evidence" value="ECO:0007669"/>
    <property type="project" value="TreeGrafter"/>
</dbReference>
<dbReference type="Gene3D" id="6.10.250.690">
    <property type="match status" value="1"/>
</dbReference>
<evidence type="ECO:0000313" key="11">
    <source>
        <dbReference type="Proteomes" id="UP000199518"/>
    </source>
</evidence>
<name>A0A1I3SML4_9PLAN</name>
<dbReference type="InterPro" id="IPR011006">
    <property type="entry name" value="CheY-like_superfamily"/>
</dbReference>
<feature type="domain" description="OmpR/PhoB-type" evidence="9">
    <location>
        <begin position="123"/>
        <end position="217"/>
    </location>
</feature>
<evidence type="ECO:0000256" key="1">
    <source>
        <dbReference type="ARBA" id="ARBA00022553"/>
    </source>
</evidence>
<reference evidence="11" key="1">
    <citation type="submission" date="2016-10" db="EMBL/GenBank/DDBJ databases">
        <authorList>
            <person name="Varghese N."/>
            <person name="Submissions S."/>
        </authorList>
    </citation>
    <scope>NUCLEOTIDE SEQUENCE [LARGE SCALE GENOMIC DNA]</scope>
    <source>
        <strain evidence="11">DSM 26348</strain>
    </source>
</reference>
<dbReference type="AlphaFoldDB" id="A0A1I3SML4"/>
<keyword evidence="3" id="KW-0805">Transcription regulation</keyword>
<dbReference type="InterPro" id="IPR001867">
    <property type="entry name" value="OmpR/PhoB-type_DNA-bd"/>
</dbReference>
<dbReference type="Pfam" id="PF00486">
    <property type="entry name" value="Trans_reg_C"/>
    <property type="match status" value="1"/>
</dbReference>
<dbReference type="InterPro" id="IPR001789">
    <property type="entry name" value="Sig_transdc_resp-reg_receiver"/>
</dbReference>
<dbReference type="RefSeq" id="WP_092056760.1">
    <property type="nucleotide sequence ID" value="NZ_FOQD01000025.1"/>
</dbReference>
<feature type="domain" description="Response regulatory" evidence="8">
    <location>
        <begin position="2"/>
        <end position="115"/>
    </location>
</feature>
<dbReference type="Pfam" id="PF00072">
    <property type="entry name" value="Response_reg"/>
    <property type="match status" value="1"/>
</dbReference>
<dbReference type="STRING" id="1576369.SAMN05421753_1257"/>
<evidence type="ECO:0000256" key="4">
    <source>
        <dbReference type="ARBA" id="ARBA00023125"/>
    </source>
</evidence>
<protein>
    <submittedName>
        <fullName evidence="10">Two-component system, OmpR family, response regulator</fullName>
    </submittedName>
</protein>
<evidence type="ECO:0000256" key="6">
    <source>
        <dbReference type="PROSITE-ProRule" id="PRU00169"/>
    </source>
</evidence>
<dbReference type="PROSITE" id="PS50110">
    <property type="entry name" value="RESPONSE_REGULATORY"/>
    <property type="match status" value="1"/>
</dbReference>
<dbReference type="PANTHER" id="PTHR48111:SF1">
    <property type="entry name" value="TWO-COMPONENT RESPONSE REGULATOR ORR33"/>
    <property type="match status" value="1"/>
</dbReference>
<evidence type="ECO:0000259" key="9">
    <source>
        <dbReference type="PROSITE" id="PS51755"/>
    </source>
</evidence>
<dbReference type="FunFam" id="3.40.50.2300:FF:000001">
    <property type="entry name" value="DNA-binding response regulator PhoB"/>
    <property type="match status" value="1"/>
</dbReference>
<evidence type="ECO:0000259" key="8">
    <source>
        <dbReference type="PROSITE" id="PS50110"/>
    </source>
</evidence>
<evidence type="ECO:0000313" key="10">
    <source>
        <dbReference type="EMBL" id="SFJ59853.1"/>
    </source>
</evidence>
<dbReference type="GO" id="GO:0006355">
    <property type="term" value="P:regulation of DNA-templated transcription"/>
    <property type="evidence" value="ECO:0007669"/>
    <property type="project" value="InterPro"/>
</dbReference>
<dbReference type="SUPFAM" id="SSF52172">
    <property type="entry name" value="CheY-like"/>
    <property type="match status" value="1"/>
</dbReference>
<gene>
    <name evidence="10" type="ORF">SAMN05421753_1257</name>
</gene>
<dbReference type="Gene3D" id="3.40.50.2300">
    <property type="match status" value="1"/>
</dbReference>
<keyword evidence="2" id="KW-0902">Two-component regulatory system</keyword>
<dbReference type="GO" id="GO:0005829">
    <property type="term" value="C:cytosol"/>
    <property type="evidence" value="ECO:0007669"/>
    <property type="project" value="TreeGrafter"/>
</dbReference>
<dbReference type="GO" id="GO:0000976">
    <property type="term" value="F:transcription cis-regulatory region binding"/>
    <property type="evidence" value="ECO:0007669"/>
    <property type="project" value="TreeGrafter"/>
</dbReference>
<keyword evidence="5" id="KW-0804">Transcription</keyword>
<dbReference type="CDD" id="cd00383">
    <property type="entry name" value="trans_reg_C"/>
    <property type="match status" value="1"/>
</dbReference>
<dbReference type="PANTHER" id="PTHR48111">
    <property type="entry name" value="REGULATOR OF RPOS"/>
    <property type="match status" value="1"/>
</dbReference>
<dbReference type="PROSITE" id="PS51755">
    <property type="entry name" value="OMPR_PHOB"/>
    <property type="match status" value="1"/>
</dbReference>
<evidence type="ECO:0000256" key="5">
    <source>
        <dbReference type="ARBA" id="ARBA00023163"/>
    </source>
</evidence>
<keyword evidence="1 6" id="KW-0597">Phosphoprotein</keyword>
<dbReference type="SMART" id="SM00448">
    <property type="entry name" value="REC"/>
    <property type="match status" value="1"/>
</dbReference>
<organism evidence="10 11">
    <name type="scientific">Planctomicrobium piriforme</name>
    <dbReference type="NCBI Taxonomy" id="1576369"/>
    <lineage>
        <taxon>Bacteria</taxon>
        <taxon>Pseudomonadati</taxon>
        <taxon>Planctomycetota</taxon>
        <taxon>Planctomycetia</taxon>
        <taxon>Planctomycetales</taxon>
        <taxon>Planctomycetaceae</taxon>
        <taxon>Planctomicrobium</taxon>
    </lineage>
</organism>
<feature type="modified residue" description="4-aspartylphosphate" evidence="6">
    <location>
        <position position="51"/>
    </location>
</feature>
<evidence type="ECO:0000256" key="2">
    <source>
        <dbReference type="ARBA" id="ARBA00023012"/>
    </source>
</evidence>
<dbReference type="InterPro" id="IPR039420">
    <property type="entry name" value="WalR-like"/>
</dbReference>
<dbReference type="Proteomes" id="UP000199518">
    <property type="component" value="Unassembled WGS sequence"/>
</dbReference>
<evidence type="ECO:0000256" key="7">
    <source>
        <dbReference type="PROSITE-ProRule" id="PRU01091"/>
    </source>
</evidence>
<feature type="DNA-binding region" description="OmpR/PhoB-type" evidence="7">
    <location>
        <begin position="123"/>
        <end position="217"/>
    </location>
</feature>
<dbReference type="OrthoDB" id="272875at2"/>
<dbReference type="SMART" id="SM00862">
    <property type="entry name" value="Trans_reg_C"/>
    <property type="match status" value="1"/>
</dbReference>
<accession>A0A1I3SML4</accession>
<keyword evidence="4 7" id="KW-0238">DNA-binding</keyword>
<dbReference type="Gene3D" id="1.10.10.10">
    <property type="entry name" value="Winged helix-like DNA-binding domain superfamily/Winged helix DNA-binding domain"/>
    <property type="match status" value="1"/>
</dbReference>
<sequence length="217" mass="24575">MRVLVIEDHPDLRRLLIGMLEDDGYVVDAAADGLDGLAKAQTWPYDAVVLDLMLPKIDGWKLLDELRNTHQTPVLILSARDALDDRVRGLDLGADDYLTKPFERDELLARVRALIRRSAGQSTSIIEIGELTLDFRTRRVKKGADEIPLTAREYGLFAYLALHRGKVVSREELYDHLFDENDEALSNLLDVYISYLRKKLGASVIETRRGLGYVIPD</sequence>
<keyword evidence="11" id="KW-1185">Reference proteome</keyword>
<proteinExistence type="predicted"/>
<evidence type="ECO:0000256" key="3">
    <source>
        <dbReference type="ARBA" id="ARBA00023015"/>
    </source>
</evidence>
<dbReference type="GO" id="GO:0000156">
    <property type="term" value="F:phosphorelay response regulator activity"/>
    <property type="evidence" value="ECO:0007669"/>
    <property type="project" value="TreeGrafter"/>
</dbReference>
<dbReference type="InterPro" id="IPR036388">
    <property type="entry name" value="WH-like_DNA-bd_sf"/>
</dbReference>
<dbReference type="EMBL" id="FOQD01000025">
    <property type="protein sequence ID" value="SFJ59853.1"/>
    <property type="molecule type" value="Genomic_DNA"/>
</dbReference>